<comment type="caution">
    <text evidence="4">The sequence shown here is derived from an EMBL/GenBank/DDBJ whole genome shotgun (WGS) entry which is preliminary data.</text>
</comment>
<dbReference type="SUPFAM" id="SSF53335">
    <property type="entry name" value="S-adenosyl-L-methionine-dependent methyltransferases"/>
    <property type="match status" value="1"/>
</dbReference>
<dbReference type="Proteomes" id="UP000267035">
    <property type="component" value="Unassembled WGS sequence"/>
</dbReference>
<evidence type="ECO:0000256" key="2">
    <source>
        <dbReference type="ARBA" id="ARBA00022803"/>
    </source>
</evidence>
<gene>
    <name evidence="4" type="ORF">EBQ25_07485</name>
</gene>
<dbReference type="SMART" id="SM00028">
    <property type="entry name" value="TPR"/>
    <property type="match status" value="4"/>
</dbReference>
<protein>
    <submittedName>
        <fullName evidence="4">Methyltransferase domain-containing protein</fullName>
    </submittedName>
</protein>
<dbReference type="Gene3D" id="3.40.50.150">
    <property type="entry name" value="Vaccinia Virus protein VP39"/>
    <property type="match status" value="1"/>
</dbReference>
<dbReference type="Pfam" id="PF13489">
    <property type="entry name" value="Methyltransf_23"/>
    <property type="match status" value="1"/>
</dbReference>
<dbReference type="Gene3D" id="1.25.40.10">
    <property type="entry name" value="Tetratricopeptide repeat domain"/>
    <property type="match status" value="1"/>
</dbReference>
<dbReference type="GO" id="GO:0008168">
    <property type="term" value="F:methyltransferase activity"/>
    <property type="evidence" value="ECO:0007669"/>
    <property type="project" value="UniProtKB-KW"/>
</dbReference>
<dbReference type="GO" id="GO:0032259">
    <property type="term" value="P:methylation"/>
    <property type="evidence" value="ECO:0007669"/>
    <property type="project" value="UniProtKB-KW"/>
</dbReference>
<dbReference type="InterPro" id="IPR029063">
    <property type="entry name" value="SAM-dependent_MTases_sf"/>
</dbReference>
<name>A0A3M6Q892_9BURK</name>
<evidence type="ECO:0000313" key="5">
    <source>
        <dbReference type="Proteomes" id="UP000267035"/>
    </source>
</evidence>
<evidence type="ECO:0000256" key="3">
    <source>
        <dbReference type="PROSITE-ProRule" id="PRU00339"/>
    </source>
</evidence>
<evidence type="ECO:0000313" key="4">
    <source>
        <dbReference type="EMBL" id="RMW99405.1"/>
    </source>
</evidence>
<organism evidence="4 5">
    <name type="scientific">Allofranklinella schreckenbergeri</name>
    <dbReference type="NCBI Taxonomy" id="1076744"/>
    <lineage>
        <taxon>Bacteria</taxon>
        <taxon>Pseudomonadati</taxon>
        <taxon>Pseudomonadota</taxon>
        <taxon>Betaproteobacteria</taxon>
        <taxon>Burkholderiales</taxon>
        <taxon>Comamonadaceae</taxon>
        <taxon>Allofranklinella</taxon>
    </lineage>
</organism>
<feature type="repeat" description="TPR" evidence="3">
    <location>
        <begin position="74"/>
        <end position="107"/>
    </location>
</feature>
<dbReference type="InterPro" id="IPR051685">
    <property type="entry name" value="Ycf3/AcsC/BcsC/TPR_MFPF"/>
</dbReference>
<dbReference type="InterPro" id="IPR019734">
    <property type="entry name" value="TPR_rpt"/>
</dbReference>
<dbReference type="PROSITE" id="PS50005">
    <property type="entry name" value="TPR"/>
    <property type="match status" value="1"/>
</dbReference>
<dbReference type="EMBL" id="RDQL01000008">
    <property type="protein sequence ID" value="RMW99405.1"/>
    <property type="molecule type" value="Genomic_DNA"/>
</dbReference>
<dbReference type="PANTHER" id="PTHR44943">
    <property type="entry name" value="CELLULOSE SYNTHASE OPERON PROTEIN C"/>
    <property type="match status" value="1"/>
</dbReference>
<keyword evidence="2 3" id="KW-0802">TPR repeat</keyword>
<evidence type="ECO:0000256" key="1">
    <source>
        <dbReference type="ARBA" id="ARBA00022737"/>
    </source>
</evidence>
<sequence length="467" mass="53086">MCMPPQKCEFRQAFIMRPFCIARPNSMDTNTTLQERIKANDPYINQAYQLLAQNKTKEVATLLNHAQRNTTDDPRIYMIGAQLAERTGRYDEALQALEHAVALTPQWWPAQLEYGLLLARLDKYTPALEQAEKIFALESTERMALAGVIDIAIRCGDLGKAAQYNRRALEVYPDDPVLELNLARTLHHSAQYEQALPLWDRLIERDPETIAARYGRLHSLMALGRLEQARADIEHLLRIDPQNPVYLYYQQVVNGQTPKTQPPELVRELFDAMTQNYDLHMVRRLRYELPKLIAQRILEIFPERQFNLLDLGCGTGLLGLYLGAINGAMVGVDVSREMMQRASLLRVYDKFHSVDLTDAVRDTPASLYDIVTALDVFPYIGDLSPIIGNVHRILQNDGFFFFSTEAAAEAPNGYVLQANGRYAHSRKYLEQLLADAGFAMATLEEKTLRFEADQPVKGYVITAQKGH</sequence>
<proteinExistence type="predicted"/>
<keyword evidence="1" id="KW-0677">Repeat</keyword>
<dbReference type="AlphaFoldDB" id="A0A3M6Q892"/>
<accession>A0A3M6Q892</accession>
<reference evidence="4 5" key="1">
    <citation type="submission" date="2018-10" db="EMBL/GenBank/DDBJ databases">
        <title>Comamonadaceae CDC group NO-1 genome sequencing and assembly.</title>
        <authorList>
            <person name="Bernier A.-M."/>
            <person name="Bernard K."/>
        </authorList>
    </citation>
    <scope>NUCLEOTIDE SEQUENCE [LARGE SCALE GENOMIC DNA]</scope>
    <source>
        <strain evidence="4 5">NML161473</strain>
    </source>
</reference>
<dbReference type="InterPro" id="IPR011990">
    <property type="entry name" value="TPR-like_helical_dom_sf"/>
</dbReference>
<keyword evidence="4" id="KW-0489">Methyltransferase</keyword>
<keyword evidence="5" id="KW-1185">Reference proteome</keyword>
<dbReference type="SUPFAM" id="SSF48452">
    <property type="entry name" value="TPR-like"/>
    <property type="match status" value="1"/>
</dbReference>
<keyword evidence="4" id="KW-0808">Transferase</keyword>
<dbReference type="Pfam" id="PF13432">
    <property type="entry name" value="TPR_16"/>
    <property type="match status" value="2"/>
</dbReference>
<dbReference type="PANTHER" id="PTHR44943:SF8">
    <property type="entry name" value="TPR REPEAT-CONTAINING PROTEIN MJ0263"/>
    <property type="match status" value="1"/>
</dbReference>